<gene>
    <name evidence="2" type="ORF">LCGC14_2451040</name>
</gene>
<accession>A0A0F9BGJ4</accession>
<organism evidence="2">
    <name type="scientific">marine sediment metagenome</name>
    <dbReference type="NCBI Taxonomy" id="412755"/>
    <lineage>
        <taxon>unclassified sequences</taxon>
        <taxon>metagenomes</taxon>
        <taxon>ecological metagenomes</taxon>
    </lineage>
</organism>
<feature type="compositionally biased region" description="Basic and acidic residues" evidence="1">
    <location>
        <begin position="39"/>
        <end position="59"/>
    </location>
</feature>
<proteinExistence type="predicted"/>
<comment type="caution">
    <text evidence="2">The sequence shown here is derived from an EMBL/GenBank/DDBJ whole genome shotgun (WGS) entry which is preliminary data.</text>
</comment>
<evidence type="ECO:0000256" key="1">
    <source>
        <dbReference type="SAM" id="MobiDB-lite"/>
    </source>
</evidence>
<sequence>MAYLISKPTRREAEASRREGLAKAGLSPKRYRGTASCAEEAHDTQRALERDGEPFDKLWEVSGDSPDAKQADDDMKLRAGINPETDELLERR</sequence>
<reference evidence="2" key="1">
    <citation type="journal article" date="2015" name="Nature">
        <title>Complex archaea that bridge the gap between prokaryotes and eukaryotes.</title>
        <authorList>
            <person name="Spang A."/>
            <person name="Saw J.H."/>
            <person name="Jorgensen S.L."/>
            <person name="Zaremba-Niedzwiedzka K."/>
            <person name="Martijn J."/>
            <person name="Lind A.E."/>
            <person name="van Eijk R."/>
            <person name="Schleper C."/>
            <person name="Guy L."/>
            <person name="Ettema T.J."/>
        </authorList>
    </citation>
    <scope>NUCLEOTIDE SEQUENCE</scope>
</reference>
<dbReference type="AlphaFoldDB" id="A0A0F9BGJ4"/>
<protein>
    <submittedName>
        <fullName evidence="2">Uncharacterized protein</fullName>
    </submittedName>
</protein>
<feature type="compositionally biased region" description="Basic and acidic residues" evidence="1">
    <location>
        <begin position="66"/>
        <end position="77"/>
    </location>
</feature>
<name>A0A0F9BGJ4_9ZZZZ</name>
<feature type="compositionally biased region" description="Basic and acidic residues" evidence="1">
    <location>
        <begin position="9"/>
        <end position="21"/>
    </location>
</feature>
<feature type="region of interest" description="Disordered" evidence="1">
    <location>
        <begin position="1"/>
        <end position="92"/>
    </location>
</feature>
<dbReference type="EMBL" id="LAZR01037932">
    <property type="protein sequence ID" value="KKL20880.1"/>
    <property type="molecule type" value="Genomic_DNA"/>
</dbReference>
<evidence type="ECO:0000313" key="2">
    <source>
        <dbReference type="EMBL" id="KKL20880.1"/>
    </source>
</evidence>